<dbReference type="InterPro" id="IPR051922">
    <property type="entry name" value="Bact_Sporulation_Assoc"/>
</dbReference>
<dbReference type="EMBL" id="JAAGPU010000037">
    <property type="protein sequence ID" value="NEU06220.1"/>
    <property type="molecule type" value="Genomic_DNA"/>
</dbReference>
<organism evidence="3 4">
    <name type="scientific">Clostridium senegalense</name>
    <dbReference type="NCBI Taxonomy" id="1465809"/>
    <lineage>
        <taxon>Bacteria</taxon>
        <taxon>Bacillati</taxon>
        <taxon>Bacillota</taxon>
        <taxon>Clostridia</taxon>
        <taxon>Eubacteriales</taxon>
        <taxon>Clostridiaceae</taxon>
        <taxon>Clostridium</taxon>
    </lineage>
</organism>
<evidence type="ECO:0000259" key="1">
    <source>
        <dbReference type="SMART" id="SM00635"/>
    </source>
</evidence>
<dbReference type="Gene3D" id="3.40.630.40">
    <property type="entry name" value="Zn-dependent exopeptidases"/>
    <property type="match status" value="1"/>
</dbReference>
<dbReference type="Pfam" id="PF02368">
    <property type="entry name" value="Big_2"/>
    <property type="match status" value="2"/>
</dbReference>
<reference evidence="3 4" key="1">
    <citation type="submission" date="2020-02" db="EMBL/GenBank/DDBJ databases">
        <title>Genome assembly of a novel Clostridium senegalense strain.</title>
        <authorList>
            <person name="Gupta T.B."/>
            <person name="Jauregui R."/>
            <person name="Maclean P."/>
            <person name="Nawarathana A."/>
            <person name="Brightwell G."/>
        </authorList>
    </citation>
    <scope>NUCLEOTIDE SEQUENCE [LARGE SCALE GENOMIC DNA]</scope>
    <source>
        <strain evidence="3 4">AGRFS4</strain>
    </source>
</reference>
<feature type="domain" description="BIG2" evidence="1">
    <location>
        <begin position="53"/>
        <end position="128"/>
    </location>
</feature>
<dbReference type="InterPro" id="IPR008964">
    <property type="entry name" value="Invasin/intimin_cell_adhesion"/>
</dbReference>
<dbReference type="Pfam" id="PF01520">
    <property type="entry name" value="Amidase_3"/>
    <property type="match status" value="1"/>
</dbReference>
<protein>
    <recommendedName>
        <fullName evidence="5">N-acetylmuramoyl-L-alanine amidase</fullName>
    </recommendedName>
</protein>
<comment type="caution">
    <text evidence="3">The sequence shown here is derived from an EMBL/GenBank/DDBJ whole genome shotgun (WGS) entry which is preliminary data.</text>
</comment>
<feature type="domain" description="MurNAc-LAA" evidence="2">
    <location>
        <begin position="225"/>
        <end position="339"/>
    </location>
</feature>
<dbReference type="Proteomes" id="UP000481872">
    <property type="component" value="Unassembled WGS sequence"/>
</dbReference>
<dbReference type="RefSeq" id="WP_199870745.1">
    <property type="nucleotide sequence ID" value="NZ_JAAGPU010000037.1"/>
</dbReference>
<evidence type="ECO:0000313" key="3">
    <source>
        <dbReference type="EMBL" id="NEU06220.1"/>
    </source>
</evidence>
<gene>
    <name evidence="3" type="ORF">G3M99_15455</name>
</gene>
<dbReference type="GO" id="GO:0009253">
    <property type="term" value="P:peptidoglycan catabolic process"/>
    <property type="evidence" value="ECO:0007669"/>
    <property type="project" value="InterPro"/>
</dbReference>
<name>A0A6M0H671_9CLOT</name>
<dbReference type="Gene3D" id="2.60.40.1080">
    <property type="match status" value="2"/>
</dbReference>
<evidence type="ECO:0000313" key="4">
    <source>
        <dbReference type="Proteomes" id="UP000481872"/>
    </source>
</evidence>
<evidence type="ECO:0000259" key="2">
    <source>
        <dbReference type="SMART" id="SM00646"/>
    </source>
</evidence>
<dbReference type="InterPro" id="IPR002508">
    <property type="entry name" value="MurNAc-LAA_cat"/>
</dbReference>
<dbReference type="PANTHER" id="PTHR30032:SF8">
    <property type="entry name" value="GERMINATION-SPECIFIC N-ACETYLMURAMOYL-L-ALANINE AMIDASE"/>
    <property type="match status" value="1"/>
</dbReference>
<evidence type="ECO:0008006" key="5">
    <source>
        <dbReference type="Google" id="ProtNLM"/>
    </source>
</evidence>
<sequence length="734" mass="79907">MKIREKLNYKKLKKASVLSVVLTLIIGSIFSTVAIAKENHYYEFETEISKYNDNYEVTTEPLGLEIGETISLRDHVISLGGDEKDEFIWLSSDSDMVVVDAVGNVTAKQNGTAKIYCIVGDAKVVFTIIIKDYNKNNLITNFPRLNDNPKLRAASGKLKVFVDPGHGGTDSGAIGPTGYNEKEMTLDVGLRLRSKLEAKGIIVEMSRTTDVELGPTEREDLMARANMGNKFGGDIFVSIHNNSSITSNVKGTETYIHDSFGPGIDEARDLATKVQNSLVNNLGSVDRGVKTFNYCVLRETYMPAILAELDFINNPTIEVKMKTPEYREICAQALYDSIINYFNLTPGNPVPTEGITLSDKDLYLIEGYNKKITANVQPANASDKNVTWTSSDINIATVDSNGNVKAISEGEAVITATTESGGFKAYSNVKVIKGINGHRLFGSDRYATSYEVSKQGWKDGQGANVVLASGEDYPDALCAVPLAKQCSAPILLTRKNSFEQGLKDELTRLDTKKVFIIGGETVISKDVEQSIKSMGIDIERLGGVTRYETSVLVGNKIDNNGAVTVANGLNYPDALSIASIAATNNMPIILTEKSSLNSNVKSFIENKKFTKSYVVGGTTVISDELVKQLPNATRINGNNRYETNKNVISTFSNSIDFSKVYVAVGNNYPDALSVAPLAAKEGNIIILGDTSNTTNYTIIDAIGNNYEKINDTYILGSSTIISDDYLNNNGIVVK</sequence>
<dbReference type="CDD" id="cd02696">
    <property type="entry name" value="MurNAc-LAA"/>
    <property type="match status" value="1"/>
</dbReference>
<dbReference type="InterPro" id="IPR007253">
    <property type="entry name" value="Cell_wall-bd_2"/>
</dbReference>
<dbReference type="PANTHER" id="PTHR30032">
    <property type="entry name" value="N-ACETYLMURAMOYL-L-ALANINE AMIDASE-RELATED"/>
    <property type="match status" value="1"/>
</dbReference>
<dbReference type="SMART" id="SM00635">
    <property type="entry name" value="BID_2"/>
    <property type="match status" value="2"/>
</dbReference>
<dbReference type="SUPFAM" id="SSF49373">
    <property type="entry name" value="Invasin/intimin cell-adhesion fragments"/>
    <property type="match status" value="2"/>
</dbReference>
<dbReference type="GO" id="GO:0008745">
    <property type="term" value="F:N-acetylmuramoyl-L-alanine amidase activity"/>
    <property type="evidence" value="ECO:0007669"/>
    <property type="project" value="InterPro"/>
</dbReference>
<accession>A0A6M0H671</accession>
<dbReference type="Pfam" id="PF04122">
    <property type="entry name" value="CW_binding_2"/>
    <property type="match status" value="3"/>
</dbReference>
<dbReference type="SMART" id="SM00646">
    <property type="entry name" value="Ami_3"/>
    <property type="match status" value="1"/>
</dbReference>
<keyword evidence="4" id="KW-1185">Reference proteome</keyword>
<dbReference type="AlphaFoldDB" id="A0A6M0H671"/>
<feature type="domain" description="BIG2" evidence="1">
    <location>
        <begin position="351"/>
        <end position="428"/>
    </location>
</feature>
<dbReference type="InterPro" id="IPR003343">
    <property type="entry name" value="Big_2"/>
</dbReference>
<dbReference type="SUPFAM" id="SSF53187">
    <property type="entry name" value="Zn-dependent exopeptidases"/>
    <property type="match status" value="1"/>
</dbReference>
<dbReference type="Gene3D" id="3.40.50.12090">
    <property type="match status" value="2"/>
</dbReference>
<proteinExistence type="predicted"/>